<sequence>MDVQGKIPVHALQEEVWTALNDPAILQKATPGCKSLTEVEPDHYKAEISLGVSSIKGEYLAEMKISEKTLPVSLGSV</sequence>
<dbReference type="PANTHER" id="PTHR38588">
    <property type="entry name" value="BLL0334 PROTEIN"/>
    <property type="match status" value="1"/>
</dbReference>
<dbReference type="InterPro" id="IPR010419">
    <property type="entry name" value="CO_DH_gsu"/>
</dbReference>
<comment type="caution">
    <text evidence="1">The sequence shown here is derived from an EMBL/GenBank/DDBJ whole genome shotgun (WGS) entry which is preliminary data.</text>
</comment>
<dbReference type="RefSeq" id="WP_188646538.1">
    <property type="nucleotide sequence ID" value="NZ_BMHQ01000002.1"/>
</dbReference>
<evidence type="ECO:0008006" key="3">
    <source>
        <dbReference type="Google" id="ProtNLM"/>
    </source>
</evidence>
<dbReference type="Pfam" id="PF06240">
    <property type="entry name" value="COXG"/>
    <property type="match status" value="1"/>
</dbReference>
<reference evidence="1" key="1">
    <citation type="journal article" date="2014" name="Int. J. Syst. Evol. Microbiol.">
        <title>Complete genome sequence of Corynebacterium casei LMG S-19264T (=DSM 44701T), isolated from a smear-ripened cheese.</title>
        <authorList>
            <consortium name="US DOE Joint Genome Institute (JGI-PGF)"/>
            <person name="Walter F."/>
            <person name="Albersmeier A."/>
            <person name="Kalinowski J."/>
            <person name="Ruckert C."/>
        </authorList>
    </citation>
    <scope>NUCLEOTIDE SEQUENCE</scope>
    <source>
        <strain evidence="1">CGMCC 1.15179</strain>
    </source>
</reference>
<name>A0A8J2VCJ0_9BACL</name>
<organism evidence="1 2">
    <name type="scientific">Marinithermofilum abyssi</name>
    <dbReference type="NCBI Taxonomy" id="1571185"/>
    <lineage>
        <taxon>Bacteria</taxon>
        <taxon>Bacillati</taxon>
        <taxon>Bacillota</taxon>
        <taxon>Bacilli</taxon>
        <taxon>Bacillales</taxon>
        <taxon>Thermoactinomycetaceae</taxon>
        <taxon>Marinithermofilum</taxon>
    </lineage>
</organism>
<dbReference type="PANTHER" id="PTHR38588:SF1">
    <property type="entry name" value="BLL0334 PROTEIN"/>
    <property type="match status" value="1"/>
</dbReference>
<dbReference type="Gene3D" id="3.30.530.20">
    <property type="match status" value="1"/>
</dbReference>
<dbReference type="SUPFAM" id="SSF55961">
    <property type="entry name" value="Bet v1-like"/>
    <property type="match status" value="1"/>
</dbReference>
<evidence type="ECO:0000313" key="1">
    <source>
        <dbReference type="EMBL" id="GGE08553.1"/>
    </source>
</evidence>
<dbReference type="InterPro" id="IPR023393">
    <property type="entry name" value="START-like_dom_sf"/>
</dbReference>
<evidence type="ECO:0000313" key="2">
    <source>
        <dbReference type="Proteomes" id="UP000625210"/>
    </source>
</evidence>
<protein>
    <recommendedName>
        <fullName evidence="3">Carbon monoxide dehydrogenase</fullName>
    </recommendedName>
</protein>
<gene>
    <name evidence="1" type="ORF">GCM10011571_07320</name>
</gene>
<dbReference type="AlphaFoldDB" id="A0A8J2VCJ0"/>
<keyword evidence="2" id="KW-1185">Reference proteome</keyword>
<accession>A0A8J2VCJ0</accession>
<proteinExistence type="predicted"/>
<dbReference type="Proteomes" id="UP000625210">
    <property type="component" value="Unassembled WGS sequence"/>
</dbReference>
<dbReference type="EMBL" id="BMHQ01000002">
    <property type="protein sequence ID" value="GGE08553.1"/>
    <property type="molecule type" value="Genomic_DNA"/>
</dbReference>
<reference evidence="1" key="2">
    <citation type="submission" date="2020-09" db="EMBL/GenBank/DDBJ databases">
        <authorList>
            <person name="Sun Q."/>
            <person name="Zhou Y."/>
        </authorList>
    </citation>
    <scope>NUCLEOTIDE SEQUENCE</scope>
    <source>
        <strain evidence="1">CGMCC 1.15179</strain>
    </source>
</reference>